<protein>
    <submittedName>
        <fullName evidence="1">Uncharacterized protein</fullName>
    </submittedName>
</protein>
<dbReference type="AlphaFoldDB" id="A0A9D1H9X9"/>
<dbReference type="Proteomes" id="UP000824161">
    <property type="component" value="Unassembled WGS sequence"/>
</dbReference>
<organism evidence="1 2">
    <name type="scientific">Candidatus Merdimorpha stercoravium</name>
    <dbReference type="NCBI Taxonomy" id="2840863"/>
    <lineage>
        <taxon>Bacteria</taxon>
        <taxon>Pseudomonadati</taxon>
        <taxon>Bacteroidota</taxon>
        <taxon>Flavobacteriia</taxon>
        <taxon>Flavobacteriales</taxon>
        <taxon>Candidatus Merdimorpha</taxon>
    </lineage>
</organism>
<comment type="caution">
    <text evidence="1">The sequence shown here is derived from an EMBL/GenBank/DDBJ whole genome shotgun (WGS) entry which is preliminary data.</text>
</comment>
<sequence length="167" mass="18620">MTKNTKTDPTAAPRKILSGHPSCGVIFDDQNEHSRALLTGFLKASREFPLATEILGLRHKKNDLSPVEVPYTESLSSDFNFLGWIKNNSGTAAFLRKPYDVLLDLSLAQSGRMKKILGKVRADFKVAVNKPSAWFDFRFEMPLSAQENPEAFAQLLACLDKIDLSHP</sequence>
<dbReference type="Pfam" id="PF21857">
    <property type="entry name" value="DUF6913"/>
    <property type="match status" value="1"/>
</dbReference>
<evidence type="ECO:0000313" key="1">
    <source>
        <dbReference type="EMBL" id="HIT97500.1"/>
    </source>
</evidence>
<dbReference type="InterPro" id="IPR054207">
    <property type="entry name" value="DUF6913"/>
</dbReference>
<accession>A0A9D1H9X9</accession>
<reference evidence="1" key="2">
    <citation type="journal article" date="2021" name="PeerJ">
        <title>Extensive microbial diversity within the chicken gut microbiome revealed by metagenomics and culture.</title>
        <authorList>
            <person name="Gilroy R."/>
            <person name="Ravi A."/>
            <person name="Getino M."/>
            <person name="Pursley I."/>
            <person name="Horton D.L."/>
            <person name="Alikhan N.F."/>
            <person name="Baker D."/>
            <person name="Gharbi K."/>
            <person name="Hall N."/>
            <person name="Watson M."/>
            <person name="Adriaenssens E.M."/>
            <person name="Foster-Nyarko E."/>
            <person name="Jarju S."/>
            <person name="Secka A."/>
            <person name="Antonio M."/>
            <person name="Oren A."/>
            <person name="Chaudhuri R.R."/>
            <person name="La Ragione R."/>
            <person name="Hildebrand F."/>
            <person name="Pallen M.J."/>
        </authorList>
    </citation>
    <scope>NUCLEOTIDE SEQUENCE</scope>
    <source>
        <strain evidence="1">1383</strain>
    </source>
</reference>
<proteinExistence type="predicted"/>
<reference evidence="1" key="1">
    <citation type="submission" date="2020-10" db="EMBL/GenBank/DDBJ databases">
        <authorList>
            <person name="Gilroy R."/>
        </authorList>
    </citation>
    <scope>NUCLEOTIDE SEQUENCE</scope>
    <source>
        <strain evidence="1">1383</strain>
    </source>
</reference>
<gene>
    <name evidence="1" type="ORF">IAC44_01530</name>
</gene>
<dbReference type="EMBL" id="DVLY01000036">
    <property type="protein sequence ID" value="HIT97500.1"/>
    <property type="molecule type" value="Genomic_DNA"/>
</dbReference>
<name>A0A9D1H9X9_9FLAO</name>
<evidence type="ECO:0000313" key="2">
    <source>
        <dbReference type="Proteomes" id="UP000824161"/>
    </source>
</evidence>